<keyword evidence="4" id="KW-0949">S-adenosyl-L-methionine</keyword>
<dbReference type="EMBL" id="CP131060">
    <property type="protein sequence ID" value="WNY25463.1"/>
    <property type="molecule type" value="Genomic_DNA"/>
</dbReference>
<dbReference type="GeneID" id="89230122"/>
<evidence type="ECO:0000313" key="7">
    <source>
        <dbReference type="Proteomes" id="UP001303587"/>
    </source>
</evidence>
<dbReference type="PIRSF" id="PIRSF015855">
    <property type="entry name" value="TypeIII_Mtase_mKpnI"/>
    <property type="match status" value="1"/>
</dbReference>
<dbReference type="InterPro" id="IPR002941">
    <property type="entry name" value="DNA_methylase_N4/N6"/>
</dbReference>
<dbReference type="InterPro" id="IPR002052">
    <property type="entry name" value="DNA_methylase_N6_adenine_CS"/>
</dbReference>
<dbReference type="GO" id="GO:0032259">
    <property type="term" value="P:methylation"/>
    <property type="evidence" value="ECO:0007669"/>
    <property type="project" value="UniProtKB-KW"/>
</dbReference>
<evidence type="ECO:0000256" key="1">
    <source>
        <dbReference type="ARBA" id="ARBA00006594"/>
    </source>
</evidence>
<feature type="domain" description="DNA methylase N-4/N-6" evidence="5">
    <location>
        <begin position="130"/>
        <end position="434"/>
    </location>
</feature>
<evidence type="ECO:0000259" key="5">
    <source>
        <dbReference type="Pfam" id="PF01555"/>
    </source>
</evidence>
<dbReference type="PROSITE" id="PS00092">
    <property type="entry name" value="N6_MTASE"/>
    <property type="match status" value="1"/>
</dbReference>
<reference evidence="6 7" key="1">
    <citation type="submission" date="2023-07" db="EMBL/GenBank/DDBJ databases">
        <title>Closed genoem sequence of Methanosarcinaceae archaeon Ac7.</title>
        <authorList>
            <person name="Poehlein A."/>
            <person name="Protasov E."/>
            <person name="Platt K."/>
            <person name="Reeh H."/>
            <person name="Daniel R."/>
            <person name="Brune A."/>
        </authorList>
    </citation>
    <scope>NUCLEOTIDE SEQUENCE [LARGE SCALE GENOMIC DNA]</scope>
    <source>
        <strain evidence="6 7">Ac7</strain>
    </source>
</reference>
<dbReference type="GO" id="GO:0008170">
    <property type="term" value="F:N-methyltransferase activity"/>
    <property type="evidence" value="ECO:0007669"/>
    <property type="project" value="InterPro"/>
</dbReference>
<dbReference type="PRINTS" id="PR00506">
    <property type="entry name" value="D21N6MTFRASE"/>
</dbReference>
<dbReference type="InterPro" id="IPR002295">
    <property type="entry name" value="N4/N6-MTase_EcoPI_Mod-like"/>
</dbReference>
<proteinExistence type="inferred from homology"/>
<name>A0AA97A409_9EURY</name>
<dbReference type="REBASE" id="767570">
    <property type="entry name" value="M.MarAc7ORF10150P"/>
</dbReference>
<protein>
    <recommendedName>
        <fullName evidence="5">DNA methylase N-4/N-6 domain-containing protein</fullName>
    </recommendedName>
</protein>
<evidence type="ECO:0000256" key="2">
    <source>
        <dbReference type="ARBA" id="ARBA00022603"/>
    </source>
</evidence>
<organism evidence="6 7">
    <name type="scientific">Methanolapillus millepedarum</name>
    <dbReference type="NCBI Taxonomy" id="3028296"/>
    <lineage>
        <taxon>Archaea</taxon>
        <taxon>Methanobacteriati</taxon>
        <taxon>Methanobacteriota</taxon>
        <taxon>Stenosarchaea group</taxon>
        <taxon>Methanomicrobia</taxon>
        <taxon>Methanosarcinales</taxon>
        <taxon>Methanosarcinaceae</taxon>
        <taxon>Methanolapillus</taxon>
    </lineage>
</organism>
<dbReference type="Gene3D" id="3.40.50.150">
    <property type="entry name" value="Vaccinia Virus protein VP39"/>
    <property type="match status" value="1"/>
</dbReference>
<keyword evidence="2" id="KW-0489">Methyltransferase</keyword>
<evidence type="ECO:0000313" key="6">
    <source>
        <dbReference type="EMBL" id="WNY25463.1"/>
    </source>
</evidence>
<dbReference type="RefSeq" id="WP_338101830.1">
    <property type="nucleotide sequence ID" value="NZ_CP131060.1"/>
</dbReference>
<dbReference type="Proteomes" id="UP001303587">
    <property type="component" value="Chromosome"/>
</dbReference>
<dbReference type="GO" id="GO:0003677">
    <property type="term" value="F:DNA binding"/>
    <property type="evidence" value="ECO:0007669"/>
    <property type="project" value="InterPro"/>
</dbReference>
<dbReference type="InterPro" id="IPR029063">
    <property type="entry name" value="SAM-dependent_MTases_sf"/>
</dbReference>
<keyword evidence="7" id="KW-1185">Reference proteome</keyword>
<comment type="similarity">
    <text evidence="1">Belongs to the N(4)/N(6)-methyltransferase family.</text>
</comment>
<accession>A0AA97A409</accession>
<evidence type="ECO:0000256" key="3">
    <source>
        <dbReference type="ARBA" id="ARBA00022679"/>
    </source>
</evidence>
<evidence type="ECO:0000256" key="4">
    <source>
        <dbReference type="ARBA" id="ARBA00022691"/>
    </source>
</evidence>
<gene>
    <name evidence="6" type="ORF">MsAc7_10150</name>
</gene>
<dbReference type="Pfam" id="PF01555">
    <property type="entry name" value="N6_N4_Mtase"/>
    <property type="match status" value="1"/>
</dbReference>
<keyword evidence="3" id="KW-0808">Transferase</keyword>
<sequence>MPEKLQKPEKLNLKSEDIASLNKQKLKQLFPSVFTETKNEKGKLVESIDFEKLKAELGEFSDIFESRRERYGMDWPGKKDCMTLIQQQSIGTLKPSPDESVNFDSTGNLYVEGDNLEVLKLLQKSYYSKVKMIYIDPPYNTGNEFIYPDNYSENLDTYLMYAGLVDNEGRKFSTNTANEGRFHTKWMNMIYPRLYLARNLLTEDGVIFVSIDDNEVDNLKKICNEIFGEENCIGAFVWRKKVGAGADSKQFFRQHESILLYAKNATELGELYQPLTDEQKKEYSNPDNDARGAWASTDLTAPAHDNDPKRIYDVTSPTGRIFTKCWSYTKENMNDLIKQNLVWFGNDGNSMPKRKRFLNDKKGLVPRSWIDFSLTSDGKKDLEKIEAESIFDYPKPVKIIKYFLTIGSDKNSTVLDFFSGSSTTAHAVMQLNAEDGGNRKFIMAQLPEPCAEDSEAFKAGYKTIADVGKERIRRAGLKIKSENQDATELDIGFKVFKLDQSNFKMWDSLDSTVPDSKILESLDLFIDNIRDGASQEDILYEILLKAGFSLTEKIEKKTMAGKTVYSVSDGALLICLDNEITRELIDEIAASPVLSKFICLDLGFKGNDQLKANAVKTFEARNQGREKGLQMEFRTI</sequence>
<dbReference type="AlphaFoldDB" id="A0AA97A409"/>
<dbReference type="SUPFAM" id="SSF53335">
    <property type="entry name" value="S-adenosyl-L-methionine-dependent methyltransferases"/>
    <property type="match status" value="1"/>
</dbReference>